<sequence>MKLMLTPLLCASSLLVLTACTMAPHYERPASPVAAVTSAEQQNAATAADLAWREFYHNDQVQKLIVLALENNRDLRVAALTVEQVRAQYRIQRAQLLPTLNATTGGTRQRIPAALSETGNSYIAQQYNVGVGISSYEVDLFGRVQSLRQGALEQYLASDEARKSAHISLIAEVADAYFTWVANAELLVLAENTLAARESSYDMVKTRVDAGLASELDLSQAATALHTTQIEEALYERQLSESYSTLETLVGMPLNSEELKAHWNSDSMLAEFPEVINSEVLLQRPDILQAEHTLRAANANIGAARAAFFPRIALTASYGNASPEFDNLFDSGTRNWVFSPQLTLPIFAWGANAANLDVANLQKDINIARYEKAIQNAFKEVRDGLQAQSTLSVQLKAQQDLVSATGRSYELANLRYERGVDSYLDVLDSQRNYNSAQQNLITTRLNQARNQLTLYKALGGGLLESPSVQ</sequence>
<evidence type="ECO:0000313" key="4">
    <source>
        <dbReference type="Proteomes" id="UP000652567"/>
    </source>
</evidence>
<comment type="similarity">
    <text evidence="1 2">Belongs to the outer membrane factor (OMF) (TC 1.B.17) family.</text>
</comment>
<dbReference type="GO" id="GO:0015562">
    <property type="term" value="F:efflux transmembrane transporter activity"/>
    <property type="evidence" value="ECO:0007669"/>
    <property type="project" value="InterPro"/>
</dbReference>
<name>A0A928YTW5_9GAMM</name>
<dbReference type="SUPFAM" id="SSF56954">
    <property type="entry name" value="Outer membrane efflux proteins (OEP)"/>
    <property type="match status" value="1"/>
</dbReference>
<keyword evidence="2" id="KW-0472">Membrane</keyword>
<dbReference type="RefSeq" id="WP_193909043.1">
    <property type="nucleotide sequence ID" value="NZ_PRDL01000001.1"/>
</dbReference>
<comment type="subcellular location">
    <subcellularLocation>
        <location evidence="2">Cell outer membrane</location>
        <topology evidence="2">Lipid-anchor</topology>
    </subcellularLocation>
</comment>
<evidence type="ECO:0000256" key="1">
    <source>
        <dbReference type="ARBA" id="ARBA00007613"/>
    </source>
</evidence>
<dbReference type="PROSITE" id="PS51257">
    <property type="entry name" value="PROKAR_LIPOPROTEIN"/>
    <property type="match status" value="1"/>
</dbReference>
<feature type="chain" id="PRO_5038165502" description="Outer membrane protein, multidrug efflux system" evidence="2">
    <location>
        <begin position="19"/>
        <end position="469"/>
    </location>
</feature>
<feature type="signal peptide" evidence="2">
    <location>
        <begin position="1"/>
        <end position="18"/>
    </location>
</feature>
<dbReference type="AlphaFoldDB" id="A0A928YTW5"/>
<dbReference type="Gene3D" id="2.20.200.10">
    <property type="entry name" value="Outer membrane efflux proteins (OEP)"/>
    <property type="match status" value="1"/>
</dbReference>
<dbReference type="PANTHER" id="PTHR30203:SF32">
    <property type="entry name" value="CATION EFFLUX SYSTEM PROTEIN CUSC"/>
    <property type="match status" value="1"/>
</dbReference>
<dbReference type="Pfam" id="PF02321">
    <property type="entry name" value="OEP"/>
    <property type="match status" value="2"/>
</dbReference>
<dbReference type="GO" id="GO:0009279">
    <property type="term" value="C:cell outer membrane"/>
    <property type="evidence" value="ECO:0007669"/>
    <property type="project" value="UniProtKB-SubCell"/>
</dbReference>
<proteinExistence type="inferred from homology"/>
<dbReference type="Proteomes" id="UP000652567">
    <property type="component" value="Unassembled WGS sequence"/>
</dbReference>
<keyword evidence="2" id="KW-0564">Palmitate</keyword>
<gene>
    <name evidence="3" type="ORF">C4F51_08865</name>
</gene>
<protein>
    <recommendedName>
        <fullName evidence="5">Outer membrane protein, multidrug efflux system</fullName>
    </recommendedName>
</protein>
<comment type="caution">
    <text evidence="3">The sequence shown here is derived from an EMBL/GenBank/DDBJ whole genome shotgun (WGS) entry which is preliminary data.</text>
</comment>
<dbReference type="Gene3D" id="1.20.1600.10">
    <property type="entry name" value="Outer membrane efflux proteins (OEP)"/>
    <property type="match status" value="1"/>
</dbReference>
<evidence type="ECO:0000313" key="3">
    <source>
        <dbReference type="EMBL" id="MBE8717297.1"/>
    </source>
</evidence>
<keyword evidence="2" id="KW-0812">Transmembrane</keyword>
<dbReference type="EMBL" id="PRDL01000001">
    <property type="protein sequence ID" value="MBE8717297.1"/>
    <property type="molecule type" value="Genomic_DNA"/>
</dbReference>
<keyword evidence="2" id="KW-1134">Transmembrane beta strand</keyword>
<evidence type="ECO:0008006" key="5">
    <source>
        <dbReference type="Google" id="ProtNLM"/>
    </source>
</evidence>
<evidence type="ECO:0000256" key="2">
    <source>
        <dbReference type="RuleBase" id="RU362097"/>
    </source>
</evidence>
<keyword evidence="4" id="KW-1185">Reference proteome</keyword>
<organism evidence="3 4">
    <name type="scientific">Cellvibrio polysaccharolyticus</name>
    <dbReference type="NCBI Taxonomy" id="2082724"/>
    <lineage>
        <taxon>Bacteria</taxon>
        <taxon>Pseudomonadati</taxon>
        <taxon>Pseudomonadota</taxon>
        <taxon>Gammaproteobacteria</taxon>
        <taxon>Cellvibrionales</taxon>
        <taxon>Cellvibrionaceae</taxon>
        <taxon>Cellvibrio</taxon>
    </lineage>
</organism>
<dbReference type="InterPro" id="IPR003423">
    <property type="entry name" value="OMP_efflux"/>
</dbReference>
<keyword evidence="2" id="KW-0732">Signal</keyword>
<keyword evidence="2" id="KW-0449">Lipoprotein</keyword>
<dbReference type="InterPro" id="IPR010131">
    <property type="entry name" value="MdtP/NodT-like"/>
</dbReference>
<reference evidence="3" key="1">
    <citation type="submission" date="2018-07" db="EMBL/GenBank/DDBJ databases">
        <title>Genome assembly of strain Ka43.</title>
        <authorList>
            <person name="Kukolya J."/>
            <person name="Nagy I."/>
            <person name="Horvath B."/>
            <person name="Toth A."/>
        </authorList>
    </citation>
    <scope>NUCLEOTIDE SEQUENCE</scope>
    <source>
        <strain evidence="3">KB43</strain>
    </source>
</reference>
<dbReference type="NCBIfam" id="TIGR01845">
    <property type="entry name" value="outer_NodT"/>
    <property type="match status" value="1"/>
</dbReference>
<accession>A0A928YTW5</accession>
<dbReference type="PANTHER" id="PTHR30203">
    <property type="entry name" value="OUTER MEMBRANE CATION EFFLUX PROTEIN"/>
    <property type="match status" value="1"/>
</dbReference>